<organism evidence="2 3">
    <name type="scientific">Mucilaginibacter jinjuensis</name>
    <dbReference type="NCBI Taxonomy" id="1176721"/>
    <lineage>
        <taxon>Bacteria</taxon>
        <taxon>Pseudomonadati</taxon>
        <taxon>Bacteroidota</taxon>
        <taxon>Sphingobacteriia</taxon>
        <taxon>Sphingobacteriales</taxon>
        <taxon>Sphingobacteriaceae</taxon>
        <taxon>Mucilaginibacter</taxon>
    </lineage>
</organism>
<protein>
    <recommendedName>
        <fullName evidence="4">Lipocalin-like domain-containing protein</fullName>
    </recommendedName>
</protein>
<evidence type="ECO:0000313" key="3">
    <source>
        <dbReference type="Proteomes" id="UP001216139"/>
    </source>
</evidence>
<evidence type="ECO:0000313" key="2">
    <source>
        <dbReference type="EMBL" id="WCT13204.1"/>
    </source>
</evidence>
<evidence type="ECO:0000256" key="1">
    <source>
        <dbReference type="SAM" id="SignalP"/>
    </source>
</evidence>
<dbReference type="RefSeq" id="WP_273631479.1">
    <property type="nucleotide sequence ID" value="NZ_CP117167.1"/>
</dbReference>
<feature type="signal peptide" evidence="1">
    <location>
        <begin position="1"/>
        <end position="18"/>
    </location>
</feature>
<keyword evidence="1" id="KW-0732">Signal</keyword>
<name>A0ABY7TAF0_9SPHI</name>
<proteinExistence type="predicted"/>
<gene>
    <name evidence="2" type="ORF">PQO05_04575</name>
</gene>
<evidence type="ECO:0008006" key="4">
    <source>
        <dbReference type="Google" id="ProtNLM"/>
    </source>
</evidence>
<feature type="chain" id="PRO_5047155533" description="Lipocalin-like domain-containing protein" evidence="1">
    <location>
        <begin position="19"/>
        <end position="175"/>
    </location>
</feature>
<dbReference type="Proteomes" id="UP001216139">
    <property type="component" value="Chromosome"/>
</dbReference>
<dbReference type="EMBL" id="CP117167">
    <property type="protein sequence ID" value="WCT13204.1"/>
    <property type="molecule type" value="Genomic_DNA"/>
</dbReference>
<reference evidence="2 3" key="1">
    <citation type="submission" date="2023-02" db="EMBL/GenBank/DDBJ databases">
        <title>Genome sequence of Mucilaginibacter jinjuensis strain KACC 16571.</title>
        <authorList>
            <person name="Kim S."/>
            <person name="Heo J."/>
            <person name="Kwon S.-W."/>
        </authorList>
    </citation>
    <scope>NUCLEOTIDE SEQUENCE [LARGE SCALE GENOMIC DNA]</scope>
    <source>
        <strain evidence="2 3">KACC 16571</strain>
    </source>
</reference>
<sequence>MIKRFLILMLLSIVMLSAKCKKDDPNGLPTATQNGSNIFGAFVNGQIFVPGGPSFSTFEKLSAVYAPVFTYYQLNIRASNIESIGGSIIFNCDSLNLKTGDQFPLVAGGSKRGISARYVYSTADYTVVAPLTGTITFTKVDKLAKILSGTFSFDAVDSKGEKVSVTDGRFDLTYH</sequence>
<accession>A0ABY7TAF0</accession>
<keyword evidence="3" id="KW-1185">Reference proteome</keyword>